<evidence type="ECO:0000313" key="1">
    <source>
        <dbReference type="EMBL" id="KKM68295.1"/>
    </source>
</evidence>
<dbReference type="Gene3D" id="2.160.20.10">
    <property type="entry name" value="Single-stranded right-handed beta-helix, Pectin lyase-like"/>
    <property type="match status" value="1"/>
</dbReference>
<evidence type="ECO:0008006" key="2">
    <source>
        <dbReference type="Google" id="ProtNLM"/>
    </source>
</evidence>
<gene>
    <name evidence="1" type="ORF">LCGC14_1462270</name>
</gene>
<proteinExistence type="predicted"/>
<protein>
    <recommendedName>
        <fullName evidence="2">Right handed beta helix domain-containing protein</fullName>
    </recommendedName>
</protein>
<dbReference type="SUPFAM" id="SSF51126">
    <property type="entry name" value="Pectin lyase-like"/>
    <property type="match status" value="1"/>
</dbReference>
<dbReference type="AlphaFoldDB" id="A0A0F9LVD0"/>
<dbReference type="InterPro" id="IPR012334">
    <property type="entry name" value="Pectin_lyas_fold"/>
</dbReference>
<dbReference type="InterPro" id="IPR011050">
    <property type="entry name" value="Pectin_lyase_fold/virulence"/>
</dbReference>
<dbReference type="EMBL" id="LAZR01010194">
    <property type="protein sequence ID" value="KKM68295.1"/>
    <property type="molecule type" value="Genomic_DNA"/>
</dbReference>
<reference evidence="1" key="1">
    <citation type="journal article" date="2015" name="Nature">
        <title>Complex archaea that bridge the gap between prokaryotes and eukaryotes.</title>
        <authorList>
            <person name="Spang A."/>
            <person name="Saw J.H."/>
            <person name="Jorgensen S.L."/>
            <person name="Zaremba-Niedzwiedzka K."/>
            <person name="Martijn J."/>
            <person name="Lind A.E."/>
            <person name="van Eijk R."/>
            <person name="Schleper C."/>
            <person name="Guy L."/>
            <person name="Ettema T.J."/>
        </authorList>
    </citation>
    <scope>NUCLEOTIDE SEQUENCE</scope>
</reference>
<organism evidence="1">
    <name type="scientific">marine sediment metagenome</name>
    <dbReference type="NCBI Taxonomy" id="412755"/>
    <lineage>
        <taxon>unclassified sequences</taxon>
        <taxon>metagenomes</taxon>
        <taxon>ecological metagenomes</taxon>
    </lineage>
</organism>
<accession>A0A0F9LVD0</accession>
<sequence>MTEIALGWMKELAEDALGNATMGLAVTATLRVSPNGSGEDGLTWRTAYQTIQAALDVASADPEDLTLVLIASHATYYDIDTTGDPTWAANVILCGSIPDFVQIRNTHVAATSILKLTGSSAIIDLQFYLGTGSLNGVIMTGGGATIIRLIFDGTGLTGAATAMHLDGSGPHAHHARALGCTFHGHISHMTGLLIDEYSFSNFDGCAYHQCLIGIKIVGTSADENDFANLDIGNCALGIDIDAGNNQHFHILRFHGNVRNVDDEVGDHDWSEIIGPFNIAILPDNLIGINVATGGAGAYGGDTELLAAAGRDNPFRIVGVNFEPDAAPAEWYQVRFSDDSGVTFYDVLMFQGVKREGIAAPSGTEHIFNAGTRISASARDVSGGDNVLVWVEIQEI</sequence>
<comment type="caution">
    <text evidence="1">The sequence shown here is derived from an EMBL/GenBank/DDBJ whole genome shotgun (WGS) entry which is preliminary data.</text>
</comment>
<name>A0A0F9LVD0_9ZZZZ</name>